<reference evidence="2" key="1">
    <citation type="thesis" date="2020" institute="ProQuest LLC" country="789 East Eisenhower Parkway, Ann Arbor, MI, USA">
        <title>Comparative Genomics and Chromosome Evolution.</title>
        <authorList>
            <person name="Mudd A.B."/>
        </authorList>
    </citation>
    <scope>NUCLEOTIDE SEQUENCE</scope>
    <source>
        <strain evidence="2">237g6f4</strain>
        <tissue evidence="2">Blood</tissue>
    </source>
</reference>
<dbReference type="EMBL" id="WNYA01024702">
    <property type="protein sequence ID" value="KAG8537999.1"/>
    <property type="molecule type" value="Genomic_DNA"/>
</dbReference>
<feature type="region of interest" description="Disordered" evidence="1">
    <location>
        <begin position="21"/>
        <end position="68"/>
    </location>
</feature>
<protein>
    <submittedName>
        <fullName evidence="2">Uncharacterized protein</fullName>
    </submittedName>
</protein>
<sequence length="68" mass="6970">MSHNWGVRSGVIWVETAAAPGTRRRNPSVCIGVQPGGPGAPSPTSGPGSSVTGPRSLPRWTQTPGPRP</sequence>
<feature type="compositionally biased region" description="Low complexity" evidence="1">
    <location>
        <begin position="42"/>
        <end position="54"/>
    </location>
</feature>
<gene>
    <name evidence="2" type="ORF">GDO81_023456</name>
</gene>
<organism evidence="2 3">
    <name type="scientific">Engystomops pustulosus</name>
    <name type="common">Tungara frog</name>
    <name type="synonym">Physalaemus pustulosus</name>
    <dbReference type="NCBI Taxonomy" id="76066"/>
    <lineage>
        <taxon>Eukaryota</taxon>
        <taxon>Metazoa</taxon>
        <taxon>Chordata</taxon>
        <taxon>Craniata</taxon>
        <taxon>Vertebrata</taxon>
        <taxon>Euteleostomi</taxon>
        <taxon>Amphibia</taxon>
        <taxon>Batrachia</taxon>
        <taxon>Anura</taxon>
        <taxon>Neobatrachia</taxon>
        <taxon>Hyloidea</taxon>
        <taxon>Leptodactylidae</taxon>
        <taxon>Leiuperinae</taxon>
        <taxon>Engystomops</taxon>
    </lineage>
</organism>
<proteinExistence type="predicted"/>
<evidence type="ECO:0000256" key="1">
    <source>
        <dbReference type="SAM" id="MobiDB-lite"/>
    </source>
</evidence>
<keyword evidence="3" id="KW-1185">Reference proteome</keyword>
<dbReference type="Proteomes" id="UP000824782">
    <property type="component" value="Unassembled WGS sequence"/>
</dbReference>
<dbReference type="AlphaFoldDB" id="A0AAV6YKK5"/>
<feature type="compositionally biased region" description="Polar residues" evidence="1">
    <location>
        <begin position="59"/>
        <end position="68"/>
    </location>
</feature>
<name>A0AAV6YKK5_ENGPU</name>
<evidence type="ECO:0000313" key="3">
    <source>
        <dbReference type="Proteomes" id="UP000824782"/>
    </source>
</evidence>
<comment type="caution">
    <text evidence="2">The sequence shown here is derived from an EMBL/GenBank/DDBJ whole genome shotgun (WGS) entry which is preliminary data.</text>
</comment>
<evidence type="ECO:0000313" key="2">
    <source>
        <dbReference type="EMBL" id="KAG8537999.1"/>
    </source>
</evidence>
<accession>A0AAV6YKK5</accession>